<dbReference type="InterPro" id="IPR004536">
    <property type="entry name" value="SPS/SelD"/>
</dbReference>
<accession>A0A0F9Q2R6</accession>
<sequence length="313" mass="34764">MSKVGLKGDIEDSAVIPVPNTDLLMVKNIDIFTPILDEPEITGEIAAANVTNDIFALNVLDISGMLIFLGIKKNMPMAVAEGILRGIKNFMENKINSKVLGGHTIYSEWPLIGGEASGFIDKNKIIRKNYVKEGDKLILTKPIGNQAIMAAYRLQKNNPDLLKNYAQTEINASIDLAIKLMITPLRNVVETIHSYSEIDFIHSMTDVSGFGLAGHLREILQNSKLSATIEMVPIIKLTRELAYDFGYKFDSCEMPETAGGMLISVDQKQVEEFSERLKKHGVANWIIGSIDNNHKAKYVHISNDVEFIEITKT</sequence>
<dbReference type="NCBIfam" id="TIGR00476">
    <property type="entry name" value="selD"/>
    <property type="match status" value="1"/>
</dbReference>
<dbReference type="GO" id="GO:0016260">
    <property type="term" value="P:selenocysteine biosynthetic process"/>
    <property type="evidence" value="ECO:0007669"/>
    <property type="project" value="TreeGrafter"/>
</dbReference>
<reference evidence="8" key="1">
    <citation type="journal article" date="2015" name="Nature">
        <title>Complex archaea that bridge the gap between prokaryotes and eukaryotes.</title>
        <authorList>
            <person name="Spang A."/>
            <person name="Saw J.H."/>
            <person name="Jorgensen S.L."/>
            <person name="Zaremba-Niedzwiedzka K."/>
            <person name="Martijn J."/>
            <person name="Lind A.E."/>
            <person name="van Eijk R."/>
            <person name="Schleper C."/>
            <person name="Guy L."/>
            <person name="Ettema T.J."/>
        </authorList>
    </citation>
    <scope>NUCLEOTIDE SEQUENCE</scope>
</reference>
<dbReference type="GO" id="GO:0004756">
    <property type="term" value="F:selenide, water dikinase activity"/>
    <property type="evidence" value="ECO:0007669"/>
    <property type="project" value="TreeGrafter"/>
</dbReference>
<dbReference type="Gene3D" id="3.90.650.10">
    <property type="entry name" value="PurM-like C-terminal domain"/>
    <property type="match status" value="1"/>
</dbReference>
<keyword evidence="1" id="KW-0808">Transferase</keyword>
<dbReference type="EMBL" id="LAZR01004556">
    <property type="protein sequence ID" value="KKN07566.1"/>
    <property type="molecule type" value="Genomic_DNA"/>
</dbReference>
<keyword evidence="2" id="KW-0547">Nucleotide-binding</keyword>
<dbReference type="GO" id="GO:0005524">
    <property type="term" value="F:ATP binding"/>
    <property type="evidence" value="ECO:0007669"/>
    <property type="project" value="UniProtKB-KW"/>
</dbReference>
<dbReference type="InterPro" id="IPR010918">
    <property type="entry name" value="PurM-like_C_dom"/>
</dbReference>
<keyword evidence="4" id="KW-0067">ATP-binding</keyword>
<dbReference type="InterPro" id="IPR036921">
    <property type="entry name" value="PurM-like_N_sf"/>
</dbReference>
<dbReference type="Pfam" id="PF00586">
    <property type="entry name" value="AIRS"/>
    <property type="match status" value="1"/>
</dbReference>
<dbReference type="PANTHER" id="PTHR10256">
    <property type="entry name" value="SELENIDE, WATER DIKINASE"/>
    <property type="match status" value="1"/>
</dbReference>
<evidence type="ECO:0000259" key="6">
    <source>
        <dbReference type="Pfam" id="PF00586"/>
    </source>
</evidence>
<organism evidence="8">
    <name type="scientific">marine sediment metagenome</name>
    <dbReference type="NCBI Taxonomy" id="412755"/>
    <lineage>
        <taxon>unclassified sequences</taxon>
        <taxon>metagenomes</taxon>
        <taxon>ecological metagenomes</taxon>
    </lineage>
</organism>
<evidence type="ECO:0000256" key="4">
    <source>
        <dbReference type="ARBA" id="ARBA00022840"/>
    </source>
</evidence>
<dbReference type="SUPFAM" id="SSF55326">
    <property type="entry name" value="PurM N-terminal domain-like"/>
    <property type="match status" value="1"/>
</dbReference>
<dbReference type="Gene3D" id="3.30.1330.10">
    <property type="entry name" value="PurM-like, N-terminal domain"/>
    <property type="match status" value="1"/>
</dbReference>
<dbReference type="GO" id="GO:0005737">
    <property type="term" value="C:cytoplasm"/>
    <property type="evidence" value="ECO:0007669"/>
    <property type="project" value="TreeGrafter"/>
</dbReference>
<evidence type="ECO:0000256" key="5">
    <source>
        <dbReference type="ARBA" id="ARBA00023266"/>
    </source>
</evidence>
<keyword evidence="5" id="KW-0711">Selenium</keyword>
<dbReference type="PANTHER" id="PTHR10256:SF0">
    <property type="entry name" value="INACTIVE SELENIDE, WATER DIKINASE-LIKE PROTEIN-RELATED"/>
    <property type="match status" value="1"/>
</dbReference>
<evidence type="ECO:0000259" key="7">
    <source>
        <dbReference type="Pfam" id="PF02769"/>
    </source>
</evidence>
<name>A0A0F9Q2R6_9ZZZZ</name>
<proteinExistence type="predicted"/>
<dbReference type="InterPro" id="IPR016188">
    <property type="entry name" value="PurM-like_N"/>
</dbReference>
<comment type="caution">
    <text evidence="8">The sequence shown here is derived from an EMBL/GenBank/DDBJ whole genome shotgun (WGS) entry which is preliminary data.</text>
</comment>
<dbReference type="InterPro" id="IPR036676">
    <property type="entry name" value="PurM-like_C_sf"/>
</dbReference>
<evidence type="ECO:0000256" key="1">
    <source>
        <dbReference type="ARBA" id="ARBA00022679"/>
    </source>
</evidence>
<evidence type="ECO:0000313" key="8">
    <source>
        <dbReference type="EMBL" id="KKN07566.1"/>
    </source>
</evidence>
<dbReference type="Pfam" id="PF02769">
    <property type="entry name" value="AIRS_C"/>
    <property type="match status" value="1"/>
</dbReference>
<feature type="domain" description="PurM-like N-terminal" evidence="6">
    <location>
        <begin position="11"/>
        <end position="118"/>
    </location>
</feature>
<evidence type="ECO:0000256" key="3">
    <source>
        <dbReference type="ARBA" id="ARBA00022777"/>
    </source>
</evidence>
<evidence type="ECO:0000256" key="2">
    <source>
        <dbReference type="ARBA" id="ARBA00022741"/>
    </source>
</evidence>
<protein>
    <submittedName>
        <fullName evidence="8">Uncharacterized protein</fullName>
    </submittedName>
</protein>
<gene>
    <name evidence="8" type="ORF">LCGC14_1065630</name>
</gene>
<feature type="domain" description="PurM-like C-terminal" evidence="7">
    <location>
        <begin position="132"/>
        <end position="296"/>
    </location>
</feature>
<dbReference type="AlphaFoldDB" id="A0A0F9Q2R6"/>
<dbReference type="SUPFAM" id="SSF56042">
    <property type="entry name" value="PurM C-terminal domain-like"/>
    <property type="match status" value="1"/>
</dbReference>
<keyword evidence="3" id="KW-0418">Kinase</keyword>